<evidence type="ECO:0008006" key="3">
    <source>
        <dbReference type="Google" id="ProtNLM"/>
    </source>
</evidence>
<reference evidence="2" key="1">
    <citation type="submission" date="2016-10" db="EMBL/GenBank/DDBJ databases">
        <authorList>
            <person name="Varghese N."/>
            <person name="Submissions S."/>
        </authorList>
    </citation>
    <scope>NUCLEOTIDE SEQUENCE [LARGE SCALE GENOMIC DNA]</scope>
    <source>
        <strain evidence="2">IBRC-M 10761</strain>
    </source>
</reference>
<dbReference type="SUPFAM" id="SSF101874">
    <property type="entry name" value="YceI-like"/>
    <property type="match status" value="1"/>
</dbReference>
<dbReference type="Proteomes" id="UP000199403">
    <property type="component" value="Unassembled WGS sequence"/>
</dbReference>
<dbReference type="AlphaFoldDB" id="A0A1H7AHM8"/>
<evidence type="ECO:0000313" key="1">
    <source>
        <dbReference type="EMBL" id="SEJ65143.1"/>
    </source>
</evidence>
<proteinExistence type="predicted"/>
<protein>
    <recommendedName>
        <fullName evidence="3">Polyisoprenoid-binding protein YceI</fullName>
    </recommendedName>
</protein>
<dbReference type="EMBL" id="FNZH01000007">
    <property type="protein sequence ID" value="SEJ65143.1"/>
    <property type="molecule type" value="Genomic_DNA"/>
</dbReference>
<dbReference type="RefSeq" id="WP_092177477.1">
    <property type="nucleotide sequence ID" value="NZ_FNZH01000007.1"/>
</dbReference>
<dbReference type="STRING" id="1416801.SAMN05192553_10768"/>
<name>A0A1H7AHM8_9BACT</name>
<dbReference type="OrthoDB" id="9794147at2"/>
<evidence type="ECO:0000313" key="2">
    <source>
        <dbReference type="Proteomes" id="UP000199403"/>
    </source>
</evidence>
<accession>A0A1H7AHM8</accession>
<organism evidence="1 2">
    <name type="scientific">Cyclobacterium xiamenense</name>
    <dbReference type="NCBI Taxonomy" id="1297121"/>
    <lineage>
        <taxon>Bacteria</taxon>
        <taxon>Pseudomonadati</taxon>
        <taxon>Bacteroidota</taxon>
        <taxon>Cytophagia</taxon>
        <taxon>Cytophagales</taxon>
        <taxon>Cyclobacteriaceae</taxon>
        <taxon>Cyclobacterium</taxon>
    </lineage>
</organism>
<gene>
    <name evidence="1" type="ORF">SAMN05192553_10768</name>
</gene>
<keyword evidence="2" id="KW-1185">Reference proteome</keyword>
<sequence length="178" mass="19697">MRIALLLACCLTLPGLVEKDTLIIYHKEIIVKGKTSVGSFECSYDSQDGGDTLVFNRPSPVNSSLHFEIPVKDFGCGNFLLNHDFRKTLKAEEYPTCAVSVDRLSKVGQQIFGTIRVRMAGTDLCLEKVSFGQREGRLRGNLQLSMDQLGLDASSRLGGLVQVNEQIDLEINLYLEPS</sequence>
<dbReference type="InterPro" id="IPR036761">
    <property type="entry name" value="TTHA0802/YceI-like_sf"/>
</dbReference>